<dbReference type="CDD" id="cd00130">
    <property type="entry name" value="PAS"/>
    <property type="match status" value="1"/>
</dbReference>
<dbReference type="InterPro" id="IPR058031">
    <property type="entry name" value="AAA_lid_NorR"/>
</dbReference>
<dbReference type="SUPFAM" id="SSF55785">
    <property type="entry name" value="PYP-like sensor domain (PAS domain)"/>
    <property type="match status" value="1"/>
</dbReference>
<keyword evidence="1" id="KW-0547">Nucleotide-binding</keyword>
<evidence type="ECO:0000313" key="8">
    <source>
        <dbReference type="EMBL" id="SBW04297.1"/>
    </source>
</evidence>
<dbReference type="Gene3D" id="3.30.450.40">
    <property type="match status" value="1"/>
</dbReference>
<dbReference type="SMART" id="SM00091">
    <property type="entry name" value="PAS"/>
    <property type="match status" value="1"/>
</dbReference>
<organism evidence="8">
    <name type="scientific">uncultured delta proteobacterium</name>
    <dbReference type="NCBI Taxonomy" id="34034"/>
    <lineage>
        <taxon>Bacteria</taxon>
        <taxon>Deltaproteobacteria</taxon>
        <taxon>environmental samples</taxon>
    </lineage>
</organism>
<dbReference type="InterPro" id="IPR029016">
    <property type="entry name" value="GAF-like_dom_sf"/>
</dbReference>
<dbReference type="InterPro" id="IPR025662">
    <property type="entry name" value="Sigma_54_int_dom_ATP-bd_1"/>
</dbReference>
<dbReference type="SUPFAM" id="SSF52540">
    <property type="entry name" value="P-loop containing nucleoside triphosphate hydrolases"/>
    <property type="match status" value="1"/>
</dbReference>
<feature type="domain" description="PAS" evidence="7">
    <location>
        <begin position="218"/>
        <end position="290"/>
    </location>
</feature>
<evidence type="ECO:0000256" key="5">
    <source>
        <dbReference type="ARBA" id="ARBA00023163"/>
    </source>
</evidence>
<dbReference type="GO" id="GO:0005524">
    <property type="term" value="F:ATP binding"/>
    <property type="evidence" value="ECO:0007669"/>
    <property type="project" value="UniProtKB-KW"/>
</dbReference>
<dbReference type="PROSITE" id="PS00688">
    <property type="entry name" value="SIGMA54_INTERACT_3"/>
    <property type="match status" value="1"/>
</dbReference>
<dbReference type="Gene3D" id="3.40.50.300">
    <property type="entry name" value="P-loop containing nucleotide triphosphate hydrolases"/>
    <property type="match status" value="1"/>
</dbReference>
<dbReference type="InterPro" id="IPR035965">
    <property type="entry name" value="PAS-like_dom_sf"/>
</dbReference>
<evidence type="ECO:0000256" key="2">
    <source>
        <dbReference type="ARBA" id="ARBA00022840"/>
    </source>
</evidence>
<dbReference type="PROSITE" id="PS50112">
    <property type="entry name" value="PAS"/>
    <property type="match status" value="1"/>
</dbReference>
<dbReference type="InterPro" id="IPR002197">
    <property type="entry name" value="HTH_Fis"/>
</dbReference>
<dbReference type="InterPro" id="IPR025944">
    <property type="entry name" value="Sigma_54_int_dom_CS"/>
</dbReference>
<dbReference type="PANTHER" id="PTHR32071">
    <property type="entry name" value="TRANSCRIPTIONAL REGULATORY PROTEIN"/>
    <property type="match status" value="1"/>
</dbReference>
<dbReference type="GO" id="GO:0006355">
    <property type="term" value="P:regulation of DNA-templated transcription"/>
    <property type="evidence" value="ECO:0007669"/>
    <property type="project" value="InterPro"/>
</dbReference>
<dbReference type="SUPFAM" id="SSF46689">
    <property type="entry name" value="Homeodomain-like"/>
    <property type="match status" value="1"/>
</dbReference>
<dbReference type="InterPro" id="IPR027417">
    <property type="entry name" value="P-loop_NTPase"/>
</dbReference>
<keyword evidence="3" id="KW-0805">Transcription regulation</keyword>
<evidence type="ECO:0000259" key="7">
    <source>
        <dbReference type="PROSITE" id="PS50112"/>
    </source>
</evidence>
<keyword evidence="4" id="KW-0238">DNA-binding</keyword>
<proteinExistence type="predicted"/>
<dbReference type="InterPro" id="IPR003593">
    <property type="entry name" value="AAA+_ATPase"/>
</dbReference>
<dbReference type="InterPro" id="IPR000014">
    <property type="entry name" value="PAS"/>
</dbReference>
<dbReference type="AlphaFoldDB" id="A0A212JY07"/>
<evidence type="ECO:0000259" key="6">
    <source>
        <dbReference type="PROSITE" id="PS50045"/>
    </source>
</evidence>
<dbReference type="PANTHER" id="PTHR32071:SF57">
    <property type="entry name" value="C4-DICARBOXYLATE TRANSPORT TRANSCRIPTIONAL REGULATORY PROTEIN DCTD"/>
    <property type="match status" value="1"/>
</dbReference>
<dbReference type="FunFam" id="3.40.50.300:FF:000006">
    <property type="entry name" value="DNA-binding transcriptional regulator NtrC"/>
    <property type="match status" value="1"/>
</dbReference>
<dbReference type="Gene3D" id="1.10.10.60">
    <property type="entry name" value="Homeodomain-like"/>
    <property type="match status" value="1"/>
</dbReference>
<name>A0A212JY07_9DELT</name>
<dbReference type="PROSITE" id="PS00676">
    <property type="entry name" value="SIGMA54_INTERACT_2"/>
    <property type="match status" value="1"/>
</dbReference>
<dbReference type="NCBIfam" id="TIGR00229">
    <property type="entry name" value="sensory_box"/>
    <property type="match status" value="1"/>
</dbReference>
<dbReference type="Gene3D" id="3.30.450.20">
    <property type="entry name" value="PAS domain"/>
    <property type="match status" value="1"/>
</dbReference>
<dbReference type="SUPFAM" id="SSF55781">
    <property type="entry name" value="GAF domain-like"/>
    <property type="match status" value="1"/>
</dbReference>
<sequence>MYTKEYAEKLSVAWRKFIRHEDHDYSFIRPSIYASWLRSRDAGVEPQETRLWLLDEAGLQARVAANSDLMEIVVPYMETLYSVIKGTTLSIHYLDKDGFLLKTIGDDEIQRKSNITLPIPGCNRSEQYAGTNAFAVCCAEQTAAIVYGQEHYVLPHKDFSCCAAPVFDYDNTFLGCLNISGHEYDILNRQTLGMVMAAADGISKELKRLQTFQELSHTSRQRNHIIEALSASILLLDNSNNVIQVNSKALRLMGLPGQEVLGQNVYMLMLFPDDPRHATKKILDEPLEHFPVNVIFKNSTEPVRLLLSTSLINDGAGKHISTVVHLEEPQAVTRLTNKMSGYRATFTFDDIVGDCAKTRDMVKDARRIARSGGNVLILGESGTGKELIAQSIHAASDYSAGPFVAINCGALPKGLIESELFGYEKGAFTGASREGQVGKFELADGGTIFLDEIGDMPLDVQVTLLRVLETKQVHRIGAKFPKTVNVRIIAATNKKLQDAICDKTFREDLYYRLNVFTISLPPLRERKEDLLALACFFLRKYGRKGREYGISPRAAEFLLAYHWPGNIRELENVIERAVNITDSLVIEPEHLPPFIAASGFVVPPQEAPQAVSDPELTVQDSEKQVILAGLEKCNGNMTATARCIGVSLRTLYRKMEKYRINAEHFRCRPKAVAEAHGPYAIPW</sequence>
<dbReference type="EMBL" id="FLUQ01000002">
    <property type="protein sequence ID" value="SBW04297.1"/>
    <property type="molecule type" value="Genomic_DNA"/>
</dbReference>
<keyword evidence="5" id="KW-0804">Transcription</keyword>
<dbReference type="Pfam" id="PF25601">
    <property type="entry name" value="AAA_lid_14"/>
    <property type="match status" value="1"/>
</dbReference>
<dbReference type="InterPro" id="IPR009057">
    <property type="entry name" value="Homeodomain-like_sf"/>
</dbReference>
<keyword evidence="2" id="KW-0067">ATP-binding</keyword>
<dbReference type="InterPro" id="IPR025943">
    <property type="entry name" value="Sigma_54_int_dom_ATP-bd_2"/>
</dbReference>
<protein>
    <submittedName>
        <fullName evidence="8">Putative Signal-transduction and transcriptional-control protein</fullName>
    </submittedName>
</protein>
<dbReference type="Gene3D" id="1.10.8.60">
    <property type="match status" value="1"/>
</dbReference>
<dbReference type="CDD" id="cd00009">
    <property type="entry name" value="AAA"/>
    <property type="match status" value="1"/>
</dbReference>
<reference evidence="8" key="1">
    <citation type="submission" date="2016-04" db="EMBL/GenBank/DDBJ databases">
        <authorList>
            <person name="Evans L.H."/>
            <person name="Alamgir A."/>
            <person name="Owens N."/>
            <person name="Weber N.D."/>
            <person name="Virtaneva K."/>
            <person name="Barbian K."/>
            <person name="Babar A."/>
            <person name="Rosenke K."/>
        </authorList>
    </citation>
    <scope>NUCLEOTIDE SEQUENCE</scope>
    <source>
        <strain evidence="8">86</strain>
    </source>
</reference>
<dbReference type="InterPro" id="IPR002078">
    <property type="entry name" value="Sigma_54_int"/>
</dbReference>
<evidence type="ECO:0000256" key="3">
    <source>
        <dbReference type="ARBA" id="ARBA00023015"/>
    </source>
</evidence>
<dbReference type="GO" id="GO:0043565">
    <property type="term" value="F:sequence-specific DNA binding"/>
    <property type="evidence" value="ECO:0007669"/>
    <property type="project" value="InterPro"/>
</dbReference>
<dbReference type="PRINTS" id="PR01590">
    <property type="entry name" value="HTHFIS"/>
</dbReference>
<dbReference type="SMART" id="SM00382">
    <property type="entry name" value="AAA"/>
    <property type="match status" value="1"/>
</dbReference>
<accession>A0A212JY07</accession>
<feature type="domain" description="Sigma-54 factor interaction" evidence="6">
    <location>
        <begin position="351"/>
        <end position="579"/>
    </location>
</feature>
<gene>
    <name evidence="8" type="ORF">KL86DPRO_20292</name>
</gene>
<dbReference type="Pfam" id="PF00158">
    <property type="entry name" value="Sigma54_activat"/>
    <property type="match status" value="1"/>
</dbReference>
<dbReference type="PROSITE" id="PS50045">
    <property type="entry name" value="SIGMA54_INTERACT_4"/>
    <property type="match status" value="1"/>
</dbReference>
<dbReference type="Pfam" id="PF00989">
    <property type="entry name" value="PAS"/>
    <property type="match status" value="1"/>
</dbReference>
<dbReference type="InterPro" id="IPR013767">
    <property type="entry name" value="PAS_fold"/>
</dbReference>
<evidence type="ECO:0000256" key="4">
    <source>
        <dbReference type="ARBA" id="ARBA00023125"/>
    </source>
</evidence>
<dbReference type="PROSITE" id="PS00675">
    <property type="entry name" value="SIGMA54_INTERACT_1"/>
    <property type="match status" value="1"/>
</dbReference>
<dbReference type="Pfam" id="PF02954">
    <property type="entry name" value="HTH_8"/>
    <property type="match status" value="1"/>
</dbReference>
<evidence type="ECO:0000256" key="1">
    <source>
        <dbReference type="ARBA" id="ARBA00022741"/>
    </source>
</evidence>